<dbReference type="EMBL" id="JARIHO010000038">
    <property type="protein sequence ID" value="KAJ7328794.1"/>
    <property type="molecule type" value="Genomic_DNA"/>
</dbReference>
<evidence type="ECO:0000313" key="2">
    <source>
        <dbReference type="EMBL" id="KAJ7328794.1"/>
    </source>
</evidence>
<evidence type="ECO:0000256" key="1">
    <source>
        <dbReference type="SAM" id="Phobius"/>
    </source>
</evidence>
<protein>
    <submittedName>
        <fullName evidence="2">Uncharacterized protein</fullName>
    </submittedName>
</protein>
<reference evidence="2" key="1">
    <citation type="submission" date="2023-03" db="EMBL/GenBank/DDBJ databases">
        <title>Massive genome expansion in bonnet fungi (Mycena s.s.) driven by repeated elements and novel gene families across ecological guilds.</title>
        <authorList>
            <consortium name="Lawrence Berkeley National Laboratory"/>
            <person name="Harder C.B."/>
            <person name="Miyauchi S."/>
            <person name="Viragh M."/>
            <person name="Kuo A."/>
            <person name="Thoen E."/>
            <person name="Andreopoulos B."/>
            <person name="Lu D."/>
            <person name="Skrede I."/>
            <person name="Drula E."/>
            <person name="Henrissat B."/>
            <person name="Morin E."/>
            <person name="Kohler A."/>
            <person name="Barry K."/>
            <person name="LaButti K."/>
            <person name="Morin E."/>
            <person name="Salamov A."/>
            <person name="Lipzen A."/>
            <person name="Mereny Z."/>
            <person name="Hegedus B."/>
            <person name="Baldrian P."/>
            <person name="Stursova M."/>
            <person name="Weitz H."/>
            <person name="Taylor A."/>
            <person name="Grigoriev I.V."/>
            <person name="Nagy L.G."/>
            <person name="Martin F."/>
            <person name="Kauserud H."/>
        </authorList>
    </citation>
    <scope>NUCLEOTIDE SEQUENCE</scope>
    <source>
        <strain evidence="2">CBHHK002</strain>
    </source>
</reference>
<keyword evidence="1" id="KW-1133">Transmembrane helix</keyword>
<evidence type="ECO:0000313" key="3">
    <source>
        <dbReference type="Proteomes" id="UP001218218"/>
    </source>
</evidence>
<comment type="caution">
    <text evidence="2">The sequence shown here is derived from an EMBL/GenBank/DDBJ whole genome shotgun (WGS) entry which is preliminary data.</text>
</comment>
<organism evidence="2 3">
    <name type="scientific">Mycena albidolilacea</name>
    <dbReference type="NCBI Taxonomy" id="1033008"/>
    <lineage>
        <taxon>Eukaryota</taxon>
        <taxon>Fungi</taxon>
        <taxon>Dikarya</taxon>
        <taxon>Basidiomycota</taxon>
        <taxon>Agaricomycotina</taxon>
        <taxon>Agaricomycetes</taxon>
        <taxon>Agaricomycetidae</taxon>
        <taxon>Agaricales</taxon>
        <taxon>Marasmiineae</taxon>
        <taxon>Mycenaceae</taxon>
        <taxon>Mycena</taxon>
    </lineage>
</organism>
<proteinExistence type="predicted"/>
<feature type="transmembrane region" description="Helical" evidence="1">
    <location>
        <begin position="21"/>
        <end position="44"/>
    </location>
</feature>
<name>A0AAD6ZM55_9AGAR</name>
<keyword evidence="1" id="KW-0472">Membrane</keyword>
<accession>A0AAD6ZM55</accession>
<dbReference type="AlphaFoldDB" id="A0AAD6ZM55"/>
<keyword evidence="3" id="KW-1185">Reference proteome</keyword>
<gene>
    <name evidence="2" type="ORF">DFH08DRAFT_883236</name>
</gene>
<sequence>MILSSGHPLDPGVPARKRSSYCKFCLCIGFVLFGLLLATCAYLNGFRKFDLLVLPRFSHSRIFQNQTLEQVENRGTVVRPLVDDSQLFDIAVSIWVPEVEDKVRWRNGGIAETPLYSAVVFRGLRLADQHKSASIRYTLPVAIFRRLFLTENDLRASFVLIPKAPSLLDEVTNFSTWRPETLLLPPVRSWPFPLGAVDKGPPSVADRALDSFGISMPLLEFHQVGGKCTGASTALKYHPFVVTRTQIQVVDETHVFNRELYNKEHDKLRSTSCRQGHYNLTILEWCNRNYFANGNWETRLELQTTDENTGESQREWAYAPYMGYAPSAAGPKDIVAVPVTRENCTLFEDQTSKDPDSIEINWQLSYAGRSPLKHFSALLVPPQRVPHNESDYKKAMAHDRAELMNGLTGHRFYEDAHPRRRFFLDSSVHLLYLIQVFLDTSYWYTRTSTLSISVSGTVFLALSSILAILTSVSNDVEKVKVELPDLSWLNWLWLAAPTVAFDVPQPLFMLKTVTRLAFSRSKTRWVVSMRRVSPTHTERTSQRLDLRTSWAVKICVLLAAVDYISSNYYSFSLFDHLILAANHPPLGPNDRLRLSKLIPWAFAWIYLPLRFTGLLSQLLLNQRSKIYGGSYKITAAFRCIRGVLELLKYVPSVIGRYDARPGLSVSRTVELIILAAFAWQAAVLPRVTEKTEDEDIE</sequence>
<keyword evidence="1" id="KW-0812">Transmembrane</keyword>
<dbReference type="Proteomes" id="UP001218218">
    <property type="component" value="Unassembled WGS sequence"/>
</dbReference>